<dbReference type="AlphaFoldDB" id="A0A1Q9C3E3"/>
<feature type="compositionally biased region" description="Basic and acidic residues" evidence="1">
    <location>
        <begin position="156"/>
        <end position="169"/>
    </location>
</feature>
<proteinExistence type="predicted"/>
<feature type="compositionally biased region" description="Polar residues" evidence="1">
    <location>
        <begin position="74"/>
        <end position="87"/>
    </location>
</feature>
<organism evidence="2 3">
    <name type="scientific">Symbiodinium microadriaticum</name>
    <name type="common">Dinoflagellate</name>
    <name type="synonym">Zooxanthella microadriatica</name>
    <dbReference type="NCBI Taxonomy" id="2951"/>
    <lineage>
        <taxon>Eukaryota</taxon>
        <taxon>Sar</taxon>
        <taxon>Alveolata</taxon>
        <taxon>Dinophyceae</taxon>
        <taxon>Suessiales</taxon>
        <taxon>Symbiodiniaceae</taxon>
        <taxon>Symbiodinium</taxon>
    </lineage>
</organism>
<dbReference type="Proteomes" id="UP000186817">
    <property type="component" value="Unassembled WGS sequence"/>
</dbReference>
<gene>
    <name evidence="2" type="ORF">AK812_SmicGene42492</name>
</gene>
<sequence length="293" mass="31582">MDDYCRSSVRDVVMQRLGAVMNNDVAEGLRRPDSAETLVLGGGSSEPVPDQLLPGSGSGDAKEAPATVEKPSSAKKSISKNFESQGSMMFESDVEEPEEKDQEKKPTKQAKQFKSGKQFKRPAARGAGGGPAASAVHEAEIDESAAAEPEIATDGAKTDIDDKPPKPTEPEITTDGAKTDINNKRAKPAEPDITTDKAKTDIKKPKVDKAKAVTKAAASAKSGAKAAAKQKNIKKQPFKKIDDTTMPGWEIITKQRHCDGSFYKEYKHVPTGNIYRTRKEAMQHGFDDPKEGL</sequence>
<evidence type="ECO:0000313" key="2">
    <source>
        <dbReference type="EMBL" id="OLP77443.1"/>
    </source>
</evidence>
<feature type="region of interest" description="Disordered" evidence="1">
    <location>
        <begin position="31"/>
        <end position="239"/>
    </location>
</feature>
<evidence type="ECO:0000256" key="1">
    <source>
        <dbReference type="SAM" id="MobiDB-lite"/>
    </source>
</evidence>
<protein>
    <recommendedName>
        <fullName evidence="4">MBD domain-containing protein</fullName>
    </recommendedName>
</protein>
<feature type="compositionally biased region" description="Low complexity" evidence="1">
    <location>
        <begin position="213"/>
        <end position="230"/>
    </location>
</feature>
<accession>A0A1Q9C3E3</accession>
<name>A0A1Q9C3E3_SYMMI</name>
<keyword evidence="3" id="KW-1185">Reference proteome</keyword>
<feature type="compositionally biased region" description="Basic and acidic residues" evidence="1">
    <location>
        <begin position="177"/>
        <end position="211"/>
    </location>
</feature>
<evidence type="ECO:0000313" key="3">
    <source>
        <dbReference type="Proteomes" id="UP000186817"/>
    </source>
</evidence>
<evidence type="ECO:0008006" key="4">
    <source>
        <dbReference type="Google" id="ProtNLM"/>
    </source>
</evidence>
<reference evidence="2 3" key="1">
    <citation type="submission" date="2016-02" db="EMBL/GenBank/DDBJ databases">
        <title>Genome analysis of coral dinoflagellate symbionts highlights evolutionary adaptations to a symbiotic lifestyle.</title>
        <authorList>
            <person name="Aranda M."/>
            <person name="Li Y."/>
            <person name="Liew Y.J."/>
            <person name="Baumgarten S."/>
            <person name="Simakov O."/>
            <person name="Wilson M."/>
            <person name="Piel J."/>
            <person name="Ashoor H."/>
            <person name="Bougouffa S."/>
            <person name="Bajic V.B."/>
            <person name="Ryu T."/>
            <person name="Ravasi T."/>
            <person name="Bayer T."/>
            <person name="Micklem G."/>
            <person name="Kim H."/>
            <person name="Bhak J."/>
            <person name="Lajeunesse T.C."/>
            <person name="Voolstra C.R."/>
        </authorList>
    </citation>
    <scope>NUCLEOTIDE SEQUENCE [LARGE SCALE GENOMIC DNA]</scope>
    <source>
        <strain evidence="2 3">CCMP2467</strain>
    </source>
</reference>
<comment type="caution">
    <text evidence="2">The sequence shown here is derived from an EMBL/GenBank/DDBJ whole genome shotgun (WGS) entry which is preliminary data.</text>
</comment>
<dbReference type="EMBL" id="LSRX01001766">
    <property type="protein sequence ID" value="OLP77443.1"/>
    <property type="molecule type" value="Genomic_DNA"/>
</dbReference>